<evidence type="ECO:0000313" key="2">
    <source>
        <dbReference type="EMBL" id="MDV6300210.1"/>
    </source>
</evidence>
<feature type="region of interest" description="Disordered" evidence="1">
    <location>
        <begin position="1"/>
        <end position="45"/>
    </location>
</feature>
<comment type="caution">
    <text evidence="2">The sequence shown here is derived from an EMBL/GenBank/DDBJ whole genome shotgun (WGS) entry which is preliminary data.</text>
</comment>
<evidence type="ECO:0000313" key="3">
    <source>
        <dbReference type="Proteomes" id="UP001185873"/>
    </source>
</evidence>
<evidence type="ECO:0000256" key="1">
    <source>
        <dbReference type="SAM" id="MobiDB-lite"/>
    </source>
</evidence>
<protein>
    <submittedName>
        <fullName evidence="2">Uncharacterized protein</fullName>
    </submittedName>
</protein>
<sequence>MTSDDHTPRPYPDPDPCVMRPGQPHVCLRPDHDERHGKTTPKQPA</sequence>
<accession>A0AAE4TZT0</accession>
<feature type="compositionally biased region" description="Basic and acidic residues" evidence="1">
    <location>
        <begin position="28"/>
        <end position="37"/>
    </location>
</feature>
<gene>
    <name evidence="2" type="ORF">R3P82_13975</name>
</gene>
<dbReference type="AlphaFoldDB" id="A0AAE4TZT0"/>
<name>A0AAE4TZT0_9ACTN</name>
<reference evidence="2" key="1">
    <citation type="submission" date="2023-10" db="EMBL/GenBank/DDBJ databases">
        <title>Development of a sustainable strategy for remediation of hydrocarbon-contaminated territories based on the waste exchange concept.</title>
        <authorList>
            <person name="Krivoruchko A."/>
        </authorList>
    </citation>
    <scope>NUCLEOTIDE SEQUENCE</scope>
    <source>
        <strain evidence="2">IEGM 1175</strain>
    </source>
</reference>
<dbReference type="EMBL" id="JAWLKJ010000003">
    <property type="protein sequence ID" value="MDV6300210.1"/>
    <property type="molecule type" value="Genomic_DNA"/>
</dbReference>
<proteinExistence type="predicted"/>
<dbReference type="RefSeq" id="WP_317470747.1">
    <property type="nucleotide sequence ID" value="NZ_JAWLKJ010000003.1"/>
</dbReference>
<dbReference type="Proteomes" id="UP001185873">
    <property type="component" value="Unassembled WGS sequence"/>
</dbReference>
<organism evidence="2 3">
    <name type="scientific">Dietzia maris</name>
    <dbReference type="NCBI Taxonomy" id="37915"/>
    <lineage>
        <taxon>Bacteria</taxon>
        <taxon>Bacillati</taxon>
        <taxon>Actinomycetota</taxon>
        <taxon>Actinomycetes</taxon>
        <taxon>Mycobacteriales</taxon>
        <taxon>Dietziaceae</taxon>
        <taxon>Dietzia</taxon>
    </lineage>
</organism>